<dbReference type="RefSeq" id="WP_055229160.1">
    <property type="nucleotide sequence ID" value="NZ_CP083682.1"/>
</dbReference>
<reference evidence="1" key="1">
    <citation type="submission" date="2021-06" db="EMBL/GenBank/DDBJ databases">
        <title>Interrogation of the integrated mobile genetic elements in gut-associated Bacteroides with a consensus prediction approach.</title>
        <authorList>
            <person name="Campbell D.E."/>
            <person name="Leigh J.R."/>
            <person name="Kim T."/>
            <person name="England W."/>
            <person name="Whitaker R.J."/>
            <person name="Degnan P.H."/>
        </authorList>
    </citation>
    <scope>NUCLEOTIDE SEQUENCE</scope>
    <source>
        <strain evidence="1">VPI-3443</strain>
    </source>
</reference>
<gene>
    <name evidence="1" type="ORF">KQP74_04385</name>
</gene>
<evidence type="ECO:0000313" key="1">
    <source>
        <dbReference type="EMBL" id="UYU91881.1"/>
    </source>
</evidence>
<sequence>MKFRKDIQEDVEKGKFPKALKPIHLLPRFSSLKKKKNIDNRICKKQIYKEIKETENNEESESIFQYFE</sequence>
<accession>A0AAW5GQY4</accession>
<dbReference type="Proteomes" id="UP001162960">
    <property type="component" value="Chromosome"/>
</dbReference>
<name>A0AAW5GQY4_BACT4</name>
<organism evidence="1 2">
    <name type="scientific">Bacteroides thetaiotaomicron</name>
    <dbReference type="NCBI Taxonomy" id="818"/>
    <lineage>
        <taxon>Bacteria</taxon>
        <taxon>Pseudomonadati</taxon>
        <taxon>Bacteroidota</taxon>
        <taxon>Bacteroidia</taxon>
        <taxon>Bacteroidales</taxon>
        <taxon>Bacteroidaceae</taxon>
        <taxon>Bacteroides</taxon>
    </lineage>
</organism>
<proteinExistence type="predicted"/>
<dbReference type="AlphaFoldDB" id="A0AAW5GQY4"/>
<protein>
    <submittedName>
        <fullName evidence="1">Uncharacterized protein</fullName>
    </submittedName>
</protein>
<evidence type="ECO:0000313" key="2">
    <source>
        <dbReference type="Proteomes" id="UP001162960"/>
    </source>
</evidence>
<dbReference type="EMBL" id="CP083685">
    <property type="protein sequence ID" value="UYU91881.1"/>
    <property type="molecule type" value="Genomic_DNA"/>
</dbReference>